<proteinExistence type="predicted"/>
<feature type="domain" description="Lipid/polyisoprenoid-binding YceI-like" evidence="2">
    <location>
        <begin position="59"/>
        <end position="219"/>
    </location>
</feature>
<dbReference type="PANTHER" id="PTHR34406">
    <property type="entry name" value="PROTEIN YCEI"/>
    <property type="match status" value="1"/>
</dbReference>
<dbReference type="AlphaFoldDB" id="A0A418WEC3"/>
<evidence type="ECO:0000313" key="4">
    <source>
        <dbReference type="Proteomes" id="UP000284605"/>
    </source>
</evidence>
<sequence length="222" mass="23547">MTGSKQMLISSNRLRTALLALALVQSLAGGALAQTDAPQPPPGPLPHGEKDGTLAVAGTYALDPAHAGVMAYVSHLGFSRSVFRFDRVKGTLNWDPKAVAKSTLSIAVETASITSNVEGFAKELAGEKYLNAQAHPQATFVATAFRQTDAAHGQVDGNFTLMGKTRPVTFDVTLIGAGPWFGGAYRMGVQARATINPQDYGLNQFFVDPIEIVVDTEFEKAP</sequence>
<dbReference type="InterPro" id="IPR036761">
    <property type="entry name" value="TTHA0802/YceI-like_sf"/>
</dbReference>
<keyword evidence="1" id="KW-0732">Signal</keyword>
<evidence type="ECO:0000313" key="3">
    <source>
        <dbReference type="EMBL" id="RJF88361.1"/>
    </source>
</evidence>
<comment type="caution">
    <text evidence="3">The sequence shown here is derived from an EMBL/GenBank/DDBJ whole genome shotgun (WGS) entry which is preliminary data.</text>
</comment>
<reference evidence="3 4" key="1">
    <citation type="submission" date="2018-09" db="EMBL/GenBank/DDBJ databases">
        <authorList>
            <person name="Zhu H."/>
        </authorList>
    </citation>
    <scope>NUCLEOTIDE SEQUENCE [LARGE SCALE GENOMIC DNA]</scope>
    <source>
        <strain evidence="3 4">K1W22B-8</strain>
    </source>
</reference>
<evidence type="ECO:0000256" key="1">
    <source>
        <dbReference type="SAM" id="SignalP"/>
    </source>
</evidence>
<organism evidence="3 4">
    <name type="scientific">Oleomonas cavernae</name>
    <dbReference type="NCBI Taxonomy" id="2320859"/>
    <lineage>
        <taxon>Bacteria</taxon>
        <taxon>Pseudomonadati</taxon>
        <taxon>Pseudomonadota</taxon>
        <taxon>Alphaproteobacteria</taxon>
        <taxon>Acetobacterales</taxon>
        <taxon>Acetobacteraceae</taxon>
        <taxon>Oleomonas</taxon>
    </lineage>
</organism>
<dbReference type="InterPro" id="IPR007372">
    <property type="entry name" value="Lipid/polyisoprenoid-bd_YceI"/>
</dbReference>
<dbReference type="SUPFAM" id="SSF101874">
    <property type="entry name" value="YceI-like"/>
    <property type="match status" value="1"/>
</dbReference>
<evidence type="ECO:0000259" key="2">
    <source>
        <dbReference type="SMART" id="SM00867"/>
    </source>
</evidence>
<dbReference type="SMART" id="SM00867">
    <property type="entry name" value="YceI"/>
    <property type="match status" value="1"/>
</dbReference>
<keyword evidence="4" id="KW-1185">Reference proteome</keyword>
<dbReference type="EMBL" id="QYUK01000011">
    <property type="protein sequence ID" value="RJF88361.1"/>
    <property type="molecule type" value="Genomic_DNA"/>
</dbReference>
<feature type="signal peptide" evidence="1">
    <location>
        <begin position="1"/>
        <end position="33"/>
    </location>
</feature>
<dbReference type="Proteomes" id="UP000284605">
    <property type="component" value="Unassembled WGS sequence"/>
</dbReference>
<gene>
    <name evidence="3" type="ORF">D3874_16170</name>
</gene>
<dbReference type="Pfam" id="PF04264">
    <property type="entry name" value="YceI"/>
    <property type="match status" value="1"/>
</dbReference>
<name>A0A418WEC3_9PROT</name>
<feature type="chain" id="PRO_5019264023" evidence="1">
    <location>
        <begin position="34"/>
        <end position="222"/>
    </location>
</feature>
<protein>
    <submittedName>
        <fullName evidence="3">Polyisoprenoid-binding protein</fullName>
    </submittedName>
</protein>
<dbReference type="PANTHER" id="PTHR34406:SF1">
    <property type="entry name" value="PROTEIN YCEI"/>
    <property type="match status" value="1"/>
</dbReference>
<dbReference type="Gene3D" id="2.40.128.110">
    <property type="entry name" value="Lipid/polyisoprenoid-binding, YceI-like"/>
    <property type="match status" value="1"/>
</dbReference>
<accession>A0A418WEC3</accession>